<name>A0A0A8YCV2_ARUDO</name>
<protein>
    <submittedName>
        <fullName evidence="1">Uncharacterized protein</fullName>
    </submittedName>
</protein>
<reference evidence="1" key="2">
    <citation type="journal article" date="2015" name="Data Brief">
        <title>Shoot transcriptome of the giant reed, Arundo donax.</title>
        <authorList>
            <person name="Barrero R.A."/>
            <person name="Guerrero F.D."/>
            <person name="Moolhuijzen P."/>
            <person name="Goolsby J.A."/>
            <person name="Tidwell J."/>
            <person name="Bellgard S.E."/>
            <person name="Bellgard M.I."/>
        </authorList>
    </citation>
    <scope>NUCLEOTIDE SEQUENCE</scope>
    <source>
        <tissue evidence="1">Shoot tissue taken approximately 20 cm above the soil surface</tissue>
    </source>
</reference>
<sequence length="40" mass="4667">MTLHKPVHCRSRYCFPIVVIVLCPLLQKEEARPTMLIACR</sequence>
<dbReference type="AlphaFoldDB" id="A0A0A8YCV2"/>
<proteinExistence type="predicted"/>
<dbReference type="EMBL" id="GBRH01274505">
    <property type="protein sequence ID" value="JAD23390.1"/>
    <property type="molecule type" value="Transcribed_RNA"/>
</dbReference>
<organism evidence="1">
    <name type="scientific">Arundo donax</name>
    <name type="common">Giant reed</name>
    <name type="synonym">Donax arundinaceus</name>
    <dbReference type="NCBI Taxonomy" id="35708"/>
    <lineage>
        <taxon>Eukaryota</taxon>
        <taxon>Viridiplantae</taxon>
        <taxon>Streptophyta</taxon>
        <taxon>Embryophyta</taxon>
        <taxon>Tracheophyta</taxon>
        <taxon>Spermatophyta</taxon>
        <taxon>Magnoliopsida</taxon>
        <taxon>Liliopsida</taxon>
        <taxon>Poales</taxon>
        <taxon>Poaceae</taxon>
        <taxon>PACMAD clade</taxon>
        <taxon>Arundinoideae</taxon>
        <taxon>Arundineae</taxon>
        <taxon>Arundo</taxon>
    </lineage>
</organism>
<evidence type="ECO:0000313" key="1">
    <source>
        <dbReference type="EMBL" id="JAD23390.1"/>
    </source>
</evidence>
<accession>A0A0A8YCV2</accession>
<reference evidence="1" key="1">
    <citation type="submission" date="2014-09" db="EMBL/GenBank/DDBJ databases">
        <authorList>
            <person name="Magalhaes I.L.F."/>
            <person name="Oliveira U."/>
            <person name="Santos F.R."/>
            <person name="Vidigal T.H.D.A."/>
            <person name="Brescovit A.D."/>
            <person name="Santos A.J."/>
        </authorList>
    </citation>
    <scope>NUCLEOTIDE SEQUENCE</scope>
    <source>
        <tissue evidence="1">Shoot tissue taken approximately 20 cm above the soil surface</tissue>
    </source>
</reference>